<dbReference type="Proteomes" id="UP000827556">
    <property type="component" value="Segment"/>
</dbReference>
<dbReference type="EMBL" id="MZ171369">
    <property type="protein sequence ID" value="QXM18653.1"/>
    <property type="molecule type" value="Genomic_DNA"/>
</dbReference>
<name>A0AA49AMT2_9CAUD</name>
<keyword evidence="2" id="KW-1185">Reference proteome</keyword>
<organism evidence="1 2">
    <name type="scientific">Methanoculleus virus Blf4</name>
    <dbReference type="NCBI Taxonomy" id="3070925"/>
    <lineage>
        <taxon>Viruses</taxon>
        <taxon>Duplodnaviria</taxon>
        <taxon>Heunggongvirae</taxon>
        <taxon>Uroviricota</taxon>
        <taxon>Caudoviricetes</taxon>
        <taxon>Pungoviridae</taxon>
        <taxon>Flagovirus</taxon>
        <taxon>Flagovirus limi</taxon>
    </lineage>
</organism>
<accession>A0AA49AMT2</accession>
<evidence type="ECO:0000313" key="1">
    <source>
        <dbReference type="EMBL" id="QXM18653.1"/>
    </source>
</evidence>
<reference evidence="2" key="1">
    <citation type="submission" date="2021-05" db="EMBL/GenBank/DDBJ databases">
        <authorList>
            <person name="Kupczok A."/>
            <person name="Weidenbach K."/>
            <person name="Wolf S."/>
            <person name="Fischer M.A."/>
            <person name="Kern T."/>
            <person name="Reetz J."/>
            <person name="Urbanska N."/>
            <person name="Kunzel S."/>
            <person name="Schmitz R.A."/>
            <person name="Rother M."/>
        </authorList>
    </citation>
    <scope>NUCLEOTIDE SEQUENCE [LARGE SCALE GENOMIC DNA]</scope>
</reference>
<evidence type="ECO:0000313" key="2">
    <source>
        <dbReference type="Proteomes" id="UP000827556"/>
    </source>
</evidence>
<protein>
    <submittedName>
        <fullName evidence="1">Uncharacterized protein</fullName>
    </submittedName>
</protein>
<proteinExistence type="predicted"/>
<dbReference type="NCBIfam" id="NF033496">
    <property type="entry name" value="DUF2080_fam_acc"/>
    <property type="match status" value="1"/>
</dbReference>
<sequence length="121" mass="13508">MERNENGAYLLDPVAVADWLSGGDEEVSHETTDAAIEALADRIVEEAAAENVVLVGGREAVRAYLLDYRQDLRDAIPEPDRYEIQGYEVLEKTARATGTTARVLVPRSWVEKRVKIVRIDP</sequence>